<gene>
    <name evidence="2" type="ORF">ACFQIC_03210</name>
</gene>
<sequence length="121" mass="14530">MKHIVFYDAQCPFCYHVKKFLRRFDWFDQVKWVSVQEVEASGNYPYLKGENTLEEIHLLTKQGELKKGFRSIRFLLIVLPPLSLIGFALYLPGVLKVGSPLYIWFSKRRYKWFGQYDKPRY</sequence>
<dbReference type="InterPro" id="IPR044691">
    <property type="entry name" value="DCC1_Trx"/>
</dbReference>
<evidence type="ECO:0000313" key="3">
    <source>
        <dbReference type="Proteomes" id="UP001596410"/>
    </source>
</evidence>
<dbReference type="Proteomes" id="UP001596410">
    <property type="component" value="Unassembled WGS sequence"/>
</dbReference>
<comment type="caution">
    <text evidence="2">The sequence shown here is derived from an EMBL/GenBank/DDBJ whole genome shotgun (WGS) entry which is preliminary data.</text>
</comment>
<dbReference type="Pfam" id="PF04134">
    <property type="entry name" value="DCC1-like"/>
    <property type="match status" value="1"/>
</dbReference>
<proteinExistence type="predicted"/>
<dbReference type="PROSITE" id="PS00195">
    <property type="entry name" value="GLUTAREDOXIN_1"/>
    <property type="match status" value="1"/>
</dbReference>
<accession>A0ABW2EHK3</accession>
<keyword evidence="1" id="KW-0812">Transmembrane</keyword>
<evidence type="ECO:0000313" key="2">
    <source>
        <dbReference type="EMBL" id="MFC7060878.1"/>
    </source>
</evidence>
<name>A0ABW2EHK3_9BACI</name>
<dbReference type="InterPro" id="IPR007263">
    <property type="entry name" value="DCC1-like"/>
</dbReference>
<keyword evidence="3" id="KW-1185">Reference proteome</keyword>
<keyword evidence="1" id="KW-0472">Membrane</keyword>
<evidence type="ECO:0000256" key="1">
    <source>
        <dbReference type="SAM" id="Phobius"/>
    </source>
</evidence>
<dbReference type="PANTHER" id="PTHR34290">
    <property type="entry name" value="SI:CH73-390P7.2"/>
    <property type="match status" value="1"/>
</dbReference>
<protein>
    <submittedName>
        <fullName evidence="2">Thiol-disulfide oxidoreductase DCC family protein</fullName>
    </submittedName>
</protein>
<dbReference type="EMBL" id="JBHSZV010000010">
    <property type="protein sequence ID" value="MFC7060878.1"/>
    <property type="molecule type" value="Genomic_DNA"/>
</dbReference>
<dbReference type="InterPro" id="IPR011767">
    <property type="entry name" value="GLR_AS"/>
</dbReference>
<reference evidence="3" key="1">
    <citation type="journal article" date="2019" name="Int. J. Syst. Evol. Microbiol.">
        <title>The Global Catalogue of Microorganisms (GCM) 10K type strain sequencing project: providing services to taxonomists for standard genome sequencing and annotation.</title>
        <authorList>
            <consortium name="The Broad Institute Genomics Platform"/>
            <consortium name="The Broad Institute Genome Sequencing Center for Infectious Disease"/>
            <person name="Wu L."/>
            <person name="Ma J."/>
        </authorList>
    </citation>
    <scope>NUCLEOTIDE SEQUENCE [LARGE SCALE GENOMIC DNA]</scope>
    <source>
        <strain evidence="3">CGMCC 4.1621</strain>
    </source>
</reference>
<keyword evidence="1" id="KW-1133">Transmembrane helix</keyword>
<feature type="transmembrane region" description="Helical" evidence="1">
    <location>
        <begin position="74"/>
        <end position="95"/>
    </location>
</feature>
<organism evidence="2 3">
    <name type="scientific">Halobacillus seohaensis</name>
    <dbReference type="NCBI Taxonomy" id="447421"/>
    <lineage>
        <taxon>Bacteria</taxon>
        <taxon>Bacillati</taxon>
        <taxon>Bacillota</taxon>
        <taxon>Bacilli</taxon>
        <taxon>Bacillales</taxon>
        <taxon>Bacillaceae</taxon>
        <taxon>Halobacillus</taxon>
    </lineage>
</organism>
<dbReference type="RefSeq" id="WP_204708767.1">
    <property type="nucleotide sequence ID" value="NZ_JBHSZV010000010.1"/>
</dbReference>
<dbReference type="PANTHER" id="PTHR34290:SF2">
    <property type="entry name" value="OS04G0668800 PROTEIN"/>
    <property type="match status" value="1"/>
</dbReference>